<dbReference type="AlphaFoldDB" id="A0A5B8M152"/>
<dbReference type="KEGG" id="huw:FPZ11_04015"/>
<dbReference type="Proteomes" id="UP000320216">
    <property type="component" value="Chromosome"/>
</dbReference>
<dbReference type="EMBL" id="CP042305">
    <property type="protein sequence ID" value="QDZ14053.1"/>
    <property type="molecule type" value="Genomic_DNA"/>
</dbReference>
<name>A0A5B8M152_9MICO</name>
<sequence>MWRRRDKHEAAERGDVFGVGVQVYVMDDDGQGDKGWVGDPTGVIVASASTLANGAFEVQRLSGRVWTVAFDEPQYRADGTGPVERANVPEYLLVTAPAASLDDGAAS</sequence>
<organism evidence="1 2">
    <name type="scientific">Humibacter ginsenosidimutans</name>
    <dbReference type="NCBI Taxonomy" id="2599293"/>
    <lineage>
        <taxon>Bacteria</taxon>
        <taxon>Bacillati</taxon>
        <taxon>Actinomycetota</taxon>
        <taxon>Actinomycetes</taxon>
        <taxon>Micrococcales</taxon>
        <taxon>Microbacteriaceae</taxon>
        <taxon>Humibacter</taxon>
    </lineage>
</organism>
<evidence type="ECO:0000313" key="1">
    <source>
        <dbReference type="EMBL" id="QDZ14053.1"/>
    </source>
</evidence>
<keyword evidence="2" id="KW-1185">Reference proteome</keyword>
<dbReference type="RefSeq" id="WP_146318574.1">
    <property type="nucleotide sequence ID" value="NZ_CP042305.1"/>
</dbReference>
<gene>
    <name evidence="1" type="ORF">FPZ11_04015</name>
</gene>
<dbReference type="OrthoDB" id="3543799at2"/>
<accession>A0A5B8M152</accession>
<evidence type="ECO:0000313" key="2">
    <source>
        <dbReference type="Proteomes" id="UP000320216"/>
    </source>
</evidence>
<proteinExistence type="predicted"/>
<reference evidence="1 2" key="1">
    <citation type="submission" date="2019-07" db="EMBL/GenBank/DDBJ databases">
        <title>Full genome sequence of Humibacter sp. WJ7-1.</title>
        <authorList>
            <person name="Im W.-T."/>
        </authorList>
    </citation>
    <scope>NUCLEOTIDE SEQUENCE [LARGE SCALE GENOMIC DNA]</scope>
    <source>
        <strain evidence="1 2">WJ7-1</strain>
    </source>
</reference>
<protein>
    <submittedName>
        <fullName evidence="1">Uncharacterized protein</fullName>
    </submittedName>
</protein>